<keyword evidence="2" id="KW-1185">Reference proteome</keyword>
<dbReference type="EMBL" id="JAIXMP010000008">
    <property type="protein sequence ID" value="KAI9269324.1"/>
    <property type="molecule type" value="Genomic_DNA"/>
</dbReference>
<dbReference type="PANTHER" id="PTHR43881">
    <property type="entry name" value="GAMMA-GLUTAMYLTRANSPEPTIDASE (AFU_ORTHOLOGUE AFUA_4G13580)"/>
    <property type="match status" value="1"/>
</dbReference>
<protein>
    <submittedName>
        <fullName evidence="1">Gamma-glutamyltranspeptidase</fullName>
    </submittedName>
</protein>
<evidence type="ECO:0000313" key="2">
    <source>
        <dbReference type="Proteomes" id="UP001209540"/>
    </source>
</evidence>
<dbReference type="Gene3D" id="1.10.246.130">
    <property type="match status" value="1"/>
</dbReference>
<proteinExistence type="predicted"/>
<dbReference type="InterPro" id="IPR029055">
    <property type="entry name" value="Ntn_hydrolases_N"/>
</dbReference>
<accession>A0AAD5KEZ9</accession>
<dbReference type="Pfam" id="PF01019">
    <property type="entry name" value="G_glu_transpept"/>
    <property type="match status" value="1"/>
</dbReference>
<dbReference type="Gene3D" id="3.60.20.40">
    <property type="match status" value="1"/>
</dbReference>
<gene>
    <name evidence="1" type="ORF">BDA99DRAFT_551017</name>
</gene>
<evidence type="ECO:0000313" key="1">
    <source>
        <dbReference type="EMBL" id="KAI9269324.1"/>
    </source>
</evidence>
<comment type="caution">
    <text evidence="1">The sequence shown here is derived from an EMBL/GenBank/DDBJ whole genome shotgun (WGS) entry which is preliminary data.</text>
</comment>
<dbReference type="AlphaFoldDB" id="A0AAD5KEZ9"/>
<dbReference type="PRINTS" id="PR01210">
    <property type="entry name" value="GGTRANSPTASE"/>
</dbReference>
<dbReference type="InterPro" id="IPR043137">
    <property type="entry name" value="GGT_ssub_C"/>
</dbReference>
<reference evidence="1" key="2">
    <citation type="submission" date="2023-02" db="EMBL/GenBank/DDBJ databases">
        <authorList>
            <consortium name="DOE Joint Genome Institute"/>
            <person name="Mondo S.J."/>
            <person name="Chang Y."/>
            <person name="Wang Y."/>
            <person name="Ahrendt S."/>
            <person name="Andreopoulos W."/>
            <person name="Barry K."/>
            <person name="Beard J."/>
            <person name="Benny G.L."/>
            <person name="Blankenship S."/>
            <person name="Bonito G."/>
            <person name="Cuomo C."/>
            <person name="Desiro A."/>
            <person name="Gervers K.A."/>
            <person name="Hundley H."/>
            <person name="Kuo A."/>
            <person name="LaButti K."/>
            <person name="Lang B.F."/>
            <person name="Lipzen A."/>
            <person name="O'Donnell K."/>
            <person name="Pangilinan J."/>
            <person name="Reynolds N."/>
            <person name="Sandor L."/>
            <person name="Smith M.W."/>
            <person name="Tsang A."/>
            <person name="Grigoriev I.V."/>
            <person name="Stajich J.E."/>
            <person name="Spatafora J.W."/>
        </authorList>
    </citation>
    <scope>NUCLEOTIDE SEQUENCE</scope>
    <source>
        <strain evidence="1">RSA 2281</strain>
    </source>
</reference>
<name>A0AAD5KEZ9_9FUNG</name>
<dbReference type="Proteomes" id="UP001209540">
    <property type="component" value="Unassembled WGS sequence"/>
</dbReference>
<organism evidence="1 2">
    <name type="scientific">Phascolomyces articulosus</name>
    <dbReference type="NCBI Taxonomy" id="60185"/>
    <lineage>
        <taxon>Eukaryota</taxon>
        <taxon>Fungi</taxon>
        <taxon>Fungi incertae sedis</taxon>
        <taxon>Mucoromycota</taxon>
        <taxon>Mucoromycotina</taxon>
        <taxon>Mucoromycetes</taxon>
        <taxon>Mucorales</taxon>
        <taxon>Lichtheimiaceae</taxon>
        <taxon>Phascolomyces</taxon>
    </lineage>
</organism>
<dbReference type="PANTHER" id="PTHR43881:SF1">
    <property type="entry name" value="GAMMA-GLUTAMYLTRANSPEPTIDASE (AFU_ORTHOLOGUE AFUA_4G13580)"/>
    <property type="match status" value="1"/>
</dbReference>
<sequence>MNNKNLFTFITRRSSVYGVDGMVASTDPLATQVGIDILKQGGNAADAAVAVAAAVSVVAPGSTGIGGDAFCLFYNAKTRKVTGLNGSGRTPAKLTLEYLQEKTGVEGISISGTSVHSVTVPGAVAAWIDTVDYFGSGKLSMSTILQPAIELAEHGYWKAKEEQLKEVNNHRNNMLIGGVRAPEEGEMMYLPDLAKTLKTIATDGKNGFYKGPIADSIVDAIQSRGGLMTHEDLASHTSEIVEPISIDYHGYTLWEIPPNGQGITALIALGIIRALEDEHGVDFSKIKHNSAEYLHIIIESLRLAFADTRYHVTDPQILPTIPVEKLLSKEYLSQRAKLVDLNKRNNTIQKGYPEQGSNTACLSVVDREGNACSFIGSLFEGFGTSIIPNNCGFPLHNRGSFFTTIKDHPNCVGPNKRPYHTILPTILTRRTNSGDHEFEASFGIAGSYMQPQGHVQIVMNLVNYLTDPQHTLDLPRISICPPSNYEQANISIHPRAQAFIDINPSIVHLEDGIEPRVIEQLKKMGHICYFAKGQDRLIFGRSQIIRAVHKSGGRIGKHVMAAGCDPRGDGQACPAVMTNSKL</sequence>
<dbReference type="InterPro" id="IPR043138">
    <property type="entry name" value="GGT_lsub"/>
</dbReference>
<dbReference type="InterPro" id="IPR052896">
    <property type="entry name" value="GGT-like_enzyme"/>
</dbReference>
<reference evidence="1" key="1">
    <citation type="journal article" date="2022" name="IScience">
        <title>Evolution of zygomycete secretomes and the origins of terrestrial fungal ecologies.</title>
        <authorList>
            <person name="Chang Y."/>
            <person name="Wang Y."/>
            <person name="Mondo S."/>
            <person name="Ahrendt S."/>
            <person name="Andreopoulos W."/>
            <person name="Barry K."/>
            <person name="Beard J."/>
            <person name="Benny G.L."/>
            <person name="Blankenship S."/>
            <person name="Bonito G."/>
            <person name="Cuomo C."/>
            <person name="Desiro A."/>
            <person name="Gervers K.A."/>
            <person name="Hundley H."/>
            <person name="Kuo A."/>
            <person name="LaButti K."/>
            <person name="Lang B.F."/>
            <person name="Lipzen A."/>
            <person name="O'Donnell K."/>
            <person name="Pangilinan J."/>
            <person name="Reynolds N."/>
            <person name="Sandor L."/>
            <person name="Smith M.E."/>
            <person name="Tsang A."/>
            <person name="Grigoriev I.V."/>
            <person name="Stajich J.E."/>
            <person name="Spatafora J.W."/>
        </authorList>
    </citation>
    <scope>NUCLEOTIDE SEQUENCE</scope>
    <source>
        <strain evidence="1">RSA 2281</strain>
    </source>
</reference>
<dbReference type="SUPFAM" id="SSF56235">
    <property type="entry name" value="N-terminal nucleophile aminohydrolases (Ntn hydrolases)"/>
    <property type="match status" value="1"/>
</dbReference>